<evidence type="ECO:0000313" key="2">
    <source>
        <dbReference type="EMBL" id="OAG01643.1"/>
    </source>
</evidence>
<dbReference type="OrthoDB" id="2157530at2759"/>
<dbReference type="InParanoid" id="A0A177C1V6"/>
<evidence type="ECO:0000313" key="3">
    <source>
        <dbReference type="Proteomes" id="UP000077069"/>
    </source>
</evidence>
<dbReference type="RefSeq" id="XP_018032008.1">
    <property type="nucleotide sequence ID" value="XM_018173457.1"/>
</dbReference>
<feature type="non-terminal residue" evidence="2">
    <location>
        <position position="176"/>
    </location>
</feature>
<evidence type="ECO:0000259" key="1">
    <source>
        <dbReference type="Pfam" id="PF06985"/>
    </source>
</evidence>
<protein>
    <submittedName>
        <fullName evidence="2">HET-domain-containing protein</fullName>
    </submittedName>
</protein>
<proteinExistence type="predicted"/>
<organism evidence="2 3">
    <name type="scientific">Paraphaeosphaeria sporulosa</name>
    <dbReference type="NCBI Taxonomy" id="1460663"/>
    <lineage>
        <taxon>Eukaryota</taxon>
        <taxon>Fungi</taxon>
        <taxon>Dikarya</taxon>
        <taxon>Ascomycota</taxon>
        <taxon>Pezizomycotina</taxon>
        <taxon>Dothideomycetes</taxon>
        <taxon>Pleosporomycetidae</taxon>
        <taxon>Pleosporales</taxon>
        <taxon>Massarineae</taxon>
        <taxon>Didymosphaeriaceae</taxon>
        <taxon>Paraphaeosphaeria</taxon>
    </lineage>
</organism>
<reference evidence="2 3" key="1">
    <citation type="submission" date="2016-05" db="EMBL/GenBank/DDBJ databases">
        <title>Comparative analysis of secretome profiles of manganese(II)-oxidizing ascomycete fungi.</title>
        <authorList>
            <consortium name="DOE Joint Genome Institute"/>
            <person name="Zeiner C.A."/>
            <person name="Purvine S.O."/>
            <person name="Zink E.M."/>
            <person name="Wu S."/>
            <person name="Pasa-Tolic L."/>
            <person name="Chaput D.L."/>
            <person name="Haridas S."/>
            <person name="Grigoriev I.V."/>
            <person name="Santelli C.M."/>
            <person name="Hansel C.M."/>
        </authorList>
    </citation>
    <scope>NUCLEOTIDE SEQUENCE [LARGE SCALE GENOMIC DNA]</scope>
    <source>
        <strain evidence="2 3">AP3s5-JAC2a</strain>
    </source>
</reference>
<gene>
    <name evidence="2" type="ORF">CC84DRAFT_1049689</name>
</gene>
<dbReference type="GeneID" id="28756943"/>
<dbReference type="EMBL" id="KV441557">
    <property type="protein sequence ID" value="OAG01643.1"/>
    <property type="molecule type" value="Genomic_DNA"/>
</dbReference>
<dbReference type="PANTHER" id="PTHR24148">
    <property type="entry name" value="ANKYRIN REPEAT DOMAIN-CONTAINING PROTEIN 39 HOMOLOG-RELATED"/>
    <property type="match status" value="1"/>
</dbReference>
<feature type="domain" description="Heterokaryon incompatibility" evidence="1">
    <location>
        <begin position="43"/>
        <end position="171"/>
    </location>
</feature>
<dbReference type="PANTHER" id="PTHR24148:SF64">
    <property type="entry name" value="HETEROKARYON INCOMPATIBILITY DOMAIN-CONTAINING PROTEIN"/>
    <property type="match status" value="1"/>
</dbReference>
<dbReference type="InterPro" id="IPR010730">
    <property type="entry name" value="HET"/>
</dbReference>
<dbReference type="Pfam" id="PF06985">
    <property type="entry name" value="HET"/>
    <property type="match status" value="1"/>
</dbReference>
<keyword evidence="3" id="KW-1185">Reference proteome</keyword>
<feature type="non-terminal residue" evidence="2">
    <location>
        <position position="1"/>
    </location>
</feature>
<name>A0A177C1V6_9PLEO</name>
<dbReference type="AlphaFoldDB" id="A0A177C1V6"/>
<accession>A0A177C1V6</accession>
<dbReference type="Proteomes" id="UP000077069">
    <property type="component" value="Unassembled WGS sequence"/>
</dbReference>
<dbReference type="InterPro" id="IPR052895">
    <property type="entry name" value="HetReg/Transcr_Mod"/>
</dbReference>
<sequence>YFPLDISRREIRLLVVQPAVAELRDSPLEEQLSGSGQGDSLKYMALSYTWGDPEPTFSILLEGMDFRIRENLYEALLHFRPTRGKLVIWIDAVCINQEDEQERESQVAMMRDIYKEAEGVWAWLGPGDASRSRAAFAFLSDLAHREYSDVRGGYPNVLESPWFSRMWIIQEVVMGK</sequence>